<evidence type="ECO:0000313" key="2">
    <source>
        <dbReference type="EMBL" id="SUX41032.1"/>
    </source>
</evidence>
<proteinExistence type="predicted"/>
<dbReference type="Gene3D" id="1.10.260.40">
    <property type="entry name" value="lambda repressor-like DNA-binding domains"/>
    <property type="match status" value="1"/>
</dbReference>
<dbReference type="Pfam" id="PF01381">
    <property type="entry name" value="HTH_3"/>
    <property type="match status" value="1"/>
</dbReference>
<dbReference type="Proteomes" id="UP000254161">
    <property type="component" value="Unassembled WGS sequence"/>
</dbReference>
<name>A0A381F4S5_CAMUP</name>
<evidence type="ECO:0000259" key="1">
    <source>
        <dbReference type="PROSITE" id="PS50943"/>
    </source>
</evidence>
<sequence>MKHLAINNNLKFIREEIKMTQQEFADFLNIPLSSYTRFEYDKSDLPLRAIKKIIASFPQINVNMFFTGTKQETNAQITISANNNLKEVVHLLDNYANKIFLDDLIHRLRKIKEASEF</sequence>
<dbReference type="AlphaFoldDB" id="A0A381F4S5"/>
<feature type="domain" description="HTH cro/C1-type" evidence="1">
    <location>
        <begin position="10"/>
        <end position="53"/>
    </location>
</feature>
<gene>
    <name evidence="2" type="ORF">NCTC12264_01850</name>
    <name evidence="3" type="ORF">NCTC12264_01960</name>
</gene>
<dbReference type="SMART" id="SM00530">
    <property type="entry name" value="HTH_XRE"/>
    <property type="match status" value="1"/>
</dbReference>
<evidence type="ECO:0000313" key="3">
    <source>
        <dbReference type="EMBL" id="SUX41142.1"/>
    </source>
</evidence>
<reference evidence="3 4" key="1">
    <citation type="submission" date="2018-06" db="EMBL/GenBank/DDBJ databases">
        <authorList>
            <consortium name="Pathogen Informatics"/>
            <person name="Doyle S."/>
        </authorList>
    </citation>
    <scope>NUCLEOTIDE SEQUENCE [LARGE SCALE GENOMIC DNA]</scope>
    <source>
        <strain evidence="3 4">NCTC12264</strain>
    </source>
</reference>
<evidence type="ECO:0000313" key="4">
    <source>
        <dbReference type="Proteomes" id="UP000254161"/>
    </source>
</evidence>
<dbReference type="EMBL" id="UFUZ01000002">
    <property type="protein sequence ID" value="SUX41032.1"/>
    <property type="molecule type" value="Genomic_DNA"/>
</dbReference>
<accession>A0A381F4S5</accession>
<dbReference type="InterPro" id="IPR010982">
    <property type="entry name" value="Lambda_DNA-bd_dom_sf"/>
</dbReference>
<dbReference type="SUPFAM" id="SSF47413">
    <property type="entry name" value="lambda repressor-like DNA-binding domains"/>
    <property type="match status" value="1"/>
</dbReference>
<dbReference type="RefSeq" id="WP_115631271.1">
    <property type="nucleotide sequence ID" value="NZ_JANKIR010000029.1"/>
</dbReference>
<dbReference type="PROSITE" id="PS50943">
    <property type="entry name" value="HTH_CROC1"/>
    <property type="match status" value="1"/>
</dbReference>
<dbReference type="GO" id="GO:0003677">
    <property type="term" value="F:DNA binding"/>
    <property type="evidence" value="ECO:0007669"/>
    <property type="project" value="InterPro"/>
</dbReference>
<dbReference type="InterPro" id="IPR001387">
    <property type="entry name" value="Cro/C1-type_HTH"/>
</dbReference>
<protein>
    <submittedName>
        <fullName evidence="3">Helix-turn-helix</fullName>
    </submittedName>
</protein>
<dbReference type="CDD" id="cd00093">
    <property type="entry name" value="HTH_XRE"/>
    <property type="match status" value="1"/>
</dbReference>
<dbReference type="EMBL" id="UFUZ01000002">
    <property type="protein sequence ID" value="SUX41142.1"/>
    <property type="molecule type" value="Genomic_DNA"/>
</dbReference>
<organism evidence="3 4">
    <name type="scientific">Campylobacter upsaliensis</name>
    <dbReference type="NCBI Taxonomy" id="28080"/>
    <lineage>
        <taxon>Bacteria</taxon>
        <taxon>Pseudomonadati</taxon>
        <taxon>Campylobacterota</taxon>
        <taxon>Epsilonproteobacteria</taxon>
        <taxon>Campylobacterales</taxon>
        <taxon>Campylobacteraceae</taxon>
        <taxon>Campylobacter</taxon>
    </lineage>
</organism>